<dbReference type="VEuPathDB" id="FungiDB:SPSK_08963"/>
<dbReference type="Pfam" id="PF23074">
    <property type="entry name" value="PH_FT_N"/>
    <property type="match status" value="1"/>
</dbReference>
<dbReference type="Pfam" id="PF23076">
    <property type="entry name" value="PH_FT_C"/>
    <property type="match status" value="1"/>
</dbReference>
<reference evidence="4 5" key="2">
    <citation type="journal article" date="2015" name="Eukaryot. Cell">
        <title>Asexual propagation of a virulent clone complex in a human and feline outbreak of sporotrichosis.</title>
        <authorList>
            <person name="Teixeira Mde M."/>
            <person name="Rodrigues A.M."/>
            <person name="Tsui C.K."/>
            <person name="de Almeida L.G."/>
            <person name="Van Diepeningen A.D."/>
            <person name="van den Ende B.G."/>
            <person name="Fernandes G.F."/>
            <person name="Kano R."/>
            <person name="Hamelin R.C."/>
            <person name="Lopes-Bezerra L.M."/>
            <person name="Vasconcelos A.T."/>
            <person name="de Hoog S."/>
            <person name="de Camargo Z.P."/>
            <person name="Felipe M.S."/>
        </authorList>
    </citation>
    <scope>NUCLEOTIDE SEQUENCE [LARGE SCALE GENOMIC DNA]</scope>
    <source>
        <strain evidence="4 5">1099-18</strain>
    </source>
</reference>
<organism evidence="4 5">
    <name type="scientific">Sporothrix schenckii 1099-18</name>
    <dbReference type="NCBI Taxonomy" id="1397361"/>
    <lineage>
        <taxon>Eukaryota</taxon>
        <taxon>Fungi</taxon>
        <taxon>Dikarya</taxon>
        <taxon>Ascomycota</taxon>
        <taxon>Pezizomycotina</taxon>
        <taxon>Sordariomycetes</taxon>
        <taxon>Sordariomycetidae</taxon>
        <taxon>Ophiostomatales</taxon>
        <taxon>Ophiostomataceae</taxon>
        <taxon>Sporothrix</taxon>
    </lineage>
</organism>
<dbReference type="InterPro" id="IPR057082">
    <property type="entry name" value="PH_C"/>
</dbReference>
<name>A0A0F2M7B7_SPOSC</name>
<dbReference type="OrthoDB" id="5345571at2759"/>
<feature type="region of interest" description="Disordered" evidence="1">
    <location>
        <begin position="451"/>
        <end position="480"/>
    </location>
</feature>
<feature type="compositionally biased region" description="Polar residues" evidence="1">
    <location>
        <begin position="459"/>
        <end position="469"/>
    </location>
</feature>
<dbReference type="EMBL" id="AXCR01000007">
    <property type="protein sequence ID" value="KJR84071.1"/>
    <property type="molecule type" value="Genomic_DNA"/>
</dbReference>
<feature type="domain" description="PH" evidence="3">
    <location>
        <begin position="354"/>
        <end position="451"/>
    </location>
</feature>
<evidence type="ECO:0000256" key="1">
    <source>
        <dbReference type="SAM" id="MobiDB-lite"/>
    </source>
</evidence>
<dbReference type="KEGG" id="ssck:SPSK_08963"/>
<feature type="domain" description="PH" evidence="2">
    <location>
        <begin position="230"/>
        <end position="333"/>
    </location>
</feature>
<dbReference type="InterPro" id="IPR057081">
    <property type="entry name" value="PH_N"/>
</dbReference>
<accession>A0A0F2M7B7</accession>
<proteinExistence type="predicted"/>
<evidence type="ECO:0000313" key="5">
    <source>
        <dbReference type="Proteomes" id="UP000033710"/>
    </source>
</evidence>
<reference evidence="4 5" key="1">
    <citation type="journal article" date="2014" name="BMC Genomics">
        <title>Comparative genomics of the major fungal agents of human and animal Sporotrichosis: Sporothrix schenckii and Sporothrix brasiliensis.</title>
        <authorList>
            <person name="Teixeira M.M."/>
            <person name="de Almeida L.G."/>
            <person name="Kubitschek-Barreira P."/>
            <person name="Alves F.L."/>
            <person name="Kioshima E.S."/>
            <person name="Abadio A.K."/>
            <person name="Fernandes L."/>
            <person name="Derengowski L.S."/>
            <person name="Ferreira K.S."/>
            <person name="Souza R.C."/>
            <person name="Ruiz J.C."/>
            <person name="de Andrade N.C."/>
            <person name="Paes H.C."/>
            <person name="Nicola A.M."/>
            <person name="Albuquerque P."/>
            <person name="Gerber A.L."/>
            <person name="Martins V.P."/>
            <person name="Peconick L.D."/>
            <person name="Neto A.V."/>
            <person name="Chaucanez C.B."/>
            <person name="Silva P.A."/>
            <person name="Cunha O.L."/>
            <person name="de Oliveira F.F."/>
            <person name="dos Santos T.C."/>
            <person name="Barros A.L."/>
            <person name="Soares M.A."/>
            <person name="de Oliveira L.M."/>
            <person name="Marini M.M."/>
            <person name="Villalobos-Duno H."/>
            <person name="Cunha M.M."/>
            <person name="de Hoog S."/>
            <person name="da Silveira J.F."/>
            <person name="Henrissat B."/>
            <person name="Nino-Vega G.A."/>
            <person name="Cisalpino P.S."/>
            <person name="Mora-Montes H.M."/>
            <person name="Almeida S.R."/>
            <person name="Stajich J.E."/>
            <person name="Lopes-Bezerra L.M."/>
            <person name="Vasconcelos A.T."/>
            <person name="Felipe M.S."/>
        </authorList>
    </citation>
    <scope>NUCLEOTIDE SEQUENCE [LARGE SCALE GENOMIC DNA]</scope>
    <source>
        <strain evidence="4 5">1099-18</strain>
    </source>
</reference>
<comment type="caution">
    <text evidence="4">The sequence shown here is derived from an EMBL/GenBank/DDBJ whole genome shotgun (WGS) entry which is preliminary data.</text>
</comment>
<gene>
    <name evidence="4" type="ORF">SPSK_08963</name>
</gene>
<dbReference type="RefSeq" id="XP_016586747.1">
    <property type="nucleotide sequence ID" value="XM_016735545.1"/>
</dbReference>
<sequence length="480" mass="55231">MSGMPNNGGRVALLLEGCYSEAMAANMVAGCVDNLRGFLAEPLHPLMIALADEMRKCGNVFLRILEQARTHPGRVPTMLGYLDILLPSFQKSVDDIRTHYEDKTKNKEIRWRTMYHKMTDEAGGIHLPQRFSLYYQFLLLMSQMLIRSPQFDMNAMEALQNRVCQLREKQGIKSPPSPAGPLVMSAAAAVFRDRSLHWAEDIFSRPLPSRTPLKHLKFSECYGPWKDAIVPKEARILFRRSFDQDRLTILAFINPFDRCPYLVVRSLDTGTNMSAFSIYGVHELCIERDGSCLVIKRWSHTENTSKLWVLLYFLTWEELVLFHCTFVAMKFEGPTGAVHPIELNISREKRLFQAHSLLVYQDTKTRALRLHATVWDGSLRRCPVWTAFITNQSLSPNWLVRKDRNRILVKDIELYVFCNSYRPEHMRQNKYNALELDFFTEEAQESFRGLFYSPPKATDGSNPTESTAPTDDGERTDASK</sequence>
<dbReference type="AlphaFoldDB" id="A0A0F2M7B7"/>
<dbReference type="GeneID" id="27670822"/>
<evidence type="ECO:0000259" key="3">
    <source>
        <dbReference type="Pfam" id="PF23076"/>
    </source>
</evidence>
<evidence type="ECO:0000313" key="4">
    <source>
        <dbReference type="EMBL" id="KJR84071.1"/>
    </source>
</evidence>
<dbReference type="Proteomes" id="UP000033710">
    <property type="component" value="Unassembled WGS sequence"/>
</dbReference>
<evidence type="ECO:0000259" key="2">
    <source>
        <dbReference type="Pfam" id="PF23074"/>
    </source>
</evidence>
<protein>
    <submittedName>
        <fullName evidence="4">Uncharacterized protein</fullName>
    </submittedName>
</protein>